<comment type="caution">
    <text evidence="3">The sequence shown here is derived from an EMBL/GenBank/DDBJ whole genome shotgun (WGS) entry which is preliminary data.</text>
</comment>
<dbReference type="SUPFAM" id="SSF52266">
    <property type="entry name" value="SGNH hydrolase"/>
    <property type="match status" value="1"/>
</dbReference>
<proteinExistence type="predicted"/>
<feature type="domain" description="SGNH hydrolase-type esterase" evidence="2">
    <location>
        <begin position="221"/>
        <end position="416"/>
    </location>
</feature>
<dbReference type="GO" id="GO:0016788">
    <property type="term" value="F:hydrolase activity, acting on ester bonds"/>
    <property type="evidence" value="ECO:0007669"/>
    <property type="project" value="InterPro"/>
</dbReference>
<keyword evidence="4" id="KW-1185">Reference proteome</keyword>
<dbReference type="CDD" id="cd01830">
    <property type="entry name" value="XynE_like"/>
    <property type="match status" value="1"/>
</dbReference>
<protein>
    <submittedName>
        <fullName evidence="3">SGNH hydrolase-type esterase domain-containing protein</fullName>
    </submittedName>
</protein>
<accession>A0AAN7BW88</accession>
<dbReference type="InterPro" id="IPR013830">
    <property type="entry name" value="SGNH_hydro"/>
</dbReference>
<dbReference type="Gene3D" id="3.40.50.1110">
    <property type="entry name" value="SGNH hydrolase"/>
    <property type="match status" value="1"/>
</dbReference>
<dbReference type="PANTHER" id="PTHR43784">
    <property type="entry name" value="GDSL-LIKE LIPASE/ACYLHYDROLASE, PUTATIVE (AFU_ORTHOLOGUE AFUA_2G00820)-RELATED"/>
    <property type="match status" value="1"/>
</dbReference>
<evidence type="ECO:0000259" key="2">
    <source>
        <dbReference type="Pfam" id="PF13472"/>
    </source>
</evidence>
<sequence length="437" mass="46973">MLNPAVGLRGILIGLVLSAISFKVATCGRNEKWLDVWASMPQEVEPHNLPSAPYTTAQGVFENTTLRQTVYITQDVSTIRLEFSNVFGVSDLPITAATVALPLNGTSGSSAIHTETLKQVNFSGQSSFIVPNGAVVLSDPIRISVKAQSSLTVTVYCSPGQAGQRITGHPGSRTSSWLAKGNLVSAADLASAPELQRIDRWFLLSTVSAWLPAKRSALAIIGDSITDGRGSTTNGNDRWPDQLLARFLSPKFPSITKEISILNQAAGGNRVLADGLGPNALGRVGRDVLSHHGVKYVILFEGVNDIGTAATDASAQTSVGDRLISAYDQIVTRLHGHGIAVFGATITPMSGPGQAYGEGARESTRQRVNKWIRTSGRFDAVIDFDKAVRDPKNETMLRTEYDTGDYLHLNPKGYQAMAEAVELKLFEKFRDGFEGFV</sequence>
<dbReference type="Proteomes" id="UP001301958">
    <property type="component" value="Unassembled WGS sequence"/>
</dbReference>
<gene>
    <name evidence="3" type="ORF">QBC38DRAFT_515862</name>
</gene>
<organism evidence="3 4">
    <name type="scientific">Podospora fimiseda</name>
    <dbReference type="NCBI Taxonomy" id="252190"/>
    <lineage>
        <taxon>Eukaryota</taxon>
        <taxon>Fungi</taxon>
        <taxon>Dikarya</taxon>
        <taxon>Ascomycota</taxon>
        <taxon>Pezizomycotina</taxon>
        <taxon>Sordariomycetes</taxon>
        <taxon>Sordariomycetidae</taxon>
        <taxon>Sordariales</taxon>
        <taxon>Podosporaceae</taxon>
        <taxon>Podospora</taxon>
    </lineage>
</organism>
<dbReference type="InterPro" id="IPR053140">
    <property type="entry name" value="GDSL_Rv0518-like"/>
</dbReference>
<feature type="signal peptide" evidence="1">
    <location>
        <begin position="1"/>
        <end position="27"/>
    </location>
</feature>
<name>A0AAN7BW88_9PEZI</name>
<keyword evidence="3" id="KW-0378">Hydrolase</keyword>
<evidence type="ECO:0000256" key="1">
    <source>
        <dbReference type="SAM" id="SignalP"/>
    </source>
</evidence>
<reference evidence="3" key="1">
    <citation type="journal article" date="2023" name="Mol. Phylogenet. Evol.">
        <title>Genome-scale phylogeny and comparative genomics of the fungal order Sordariales.</title>
        <authorList>
            <person name="Hensen N."/>
            <person name="Bonometti L."/>
            <person name="Westerberg I."/>
            <person name="Brannstrom I.O."/>
            <person name="Guillou S."/>
            <person name="Cros-Aarteil S."/>
            <person name="Calhoun S."/>
            <person name="Haridas S."/>
            <person name="Kuo A."/>
            <person name="Mondo S."/>
            <person name="Pangilinan J."/>
            <person name="Riley R."/>
            <person name="LaButti K."/>
            <person name="Andreopoulos B."/>
            <person name="Lipzen A."/>
            <person name="Chen C."/>
            <person name="Yan M."/>
            <person name="Daum C."/>
            <person name="Ng V."/>
            <person name="Clum A."/>
            <person name="Steindorff A."/>
            <person name="Ohm R.A."/>
            <person name="Martin F."/>
            <person name="Silar P."/>
            <person name="Natvig D.O."/>
            <person name="Lalanne C."/>
            <person name="Gautier V."/>
            <person name="Ament-Velasquez S.L."/>
            <person name="Kruys A."/>
            <person name="Hutchinson M.I."/>
            <person name="Powell A.J."/>
            <person name="Barry K."/>
            <person name="Miller A.N."/>
            <person name="Grigoriev I.V."/>
            <person name="Debuchy R."/>
            <person name="Gladieux P."/>
            <person name="Hiltunen Thoren M."/>
            <person name="Johannesson H."/>
        </authorList>
    </citation>
    <scope>NUCLEOTIDE SEQUENCE</scope>
    <source>
        <strain evidence="3">CBS 990.96</strain>
    </source>
</reference>
<dbReference type="AlphaFoldDB" id="A0AAN7BW88"/>
<evidence type="ECO:0000313" key="3">
    <source>
        <dbReference type="EMBL" id="KAK4230576.1"/>
    </source>
</evidence>
<reference evidence="3" key="2">
    <citation type="submission" date="2023-05" db="EMBL/GenBank/DDBJ databases">
        <authorList>
            <consortium name="Lawrence Berkeley National Laboratory"/>
            <person name="Steindorff A."/>
            <person name="Hensen N."/>
            <person name="Bonometti L."/>
            <person name="Westerberg I."/>
            <person name="Brannstrom I.O."/>
            <person name="Guillou S."/>
            <person name="Cros-Aarteil S."/>
            <person name="Calhoun S."/>
            <person name="Haridas S."/>
            <person name="Kuo A."/>
            <person name="Mondo S."/>
            <person name="Pangilinan J."/>
            <person name="Riley R."/>
            <person name="Labutti K."/>
            <person name="Andreopoulos B."/>
            <person name="Lipzen A."/>
            <person name="Chen C."/>
            <person name="Yanf M."/>
            <person name="Daum C."/>
            <person name="Ng V."/>
            <person name="Clum A."/>
            <person name="Ohm R."/>
            <person name="Martin F."/>
            <person name="Silar P."/>
            <person name="Natvig D."/>
            <person name="Lalanne C."/>
            <person name="Gautier V."/>
            <person name="Ament-Velasquez S.L."/>
            <person name="Kruys A."/>
            <person name="Hutchinson M.I."/>
            <person name="Powell A.J."/>
            <person name="Barry K."/>
            <person name="Miller A.N."/>
            <person name="Grigoriev I.V."/>
            <person name="Debuchy R."/>
            <person name="Gladieux P."/>
            <person name="Thoren M.H."/>
            <person name="Johannesson H."/>
        </authorList>
    </citation>
    <scope>NUCLEOTIDE SEQUENCE</scope>
    <source>
        <strain evidence="3">CBS 990.96</strain>
    </source>
</reference>
<dbReference type="Pfam" id="PF13472">
    <property type="entry name" value="Lipase_GDSL_2"/>
    <property type="match status" value="1"/>
</dbReference>
<dbReference type="EMBL" id="MU865298">
    <property type="protein sequence ID" value="KAK4230576.1"/>
    <property type="molecule type" value="Genomic_DNA"/>
</dbReference>
<dbReference type="InterPro" id="IPR036514">
    <property type="entry name" value="SGNH_hydro_sf"/>
</dbReference>
<dbReference type="PANTHER" id="PTHR43784:SF3">
    <property type="entry name" value="GDSL FAMILY LIPASE"/>
    <property type="match status" value="1"/>
</dbReference>
<feature type="chain" id="PRO_5042982360" evidence="1">
    <location>
        <begin position="28"/>
        <end position="437"/>
    </location>
</feature>
<keyword evidence="1" id="KW-0732">Signal</keyword>
<evidence type="ECO:0000313" key="4">
    <source>
        <dbReference type="Proteomes" id="UP001301958"/>
    </source>
</evidence>